<dbReference type="GeneID" id="89956935"/>
<dbReference type="EMBL" id="JASEJX010000024">
    <property type="protein sequence ID" value="KAK4512007.1"/>
    <property type="molecule type" value="Genomic_DNA"/>
</dbReference>
<reference evidence="2 3" key="1">
    <citation type="submission" date="2022-11" db="EMBL/GenBank/DDBJ databases">
        <title>Mucor velutinosus strain NIH1002 WGS.</title>
        <authorList>
            <person name="Subramanian P."/>
            <person name="Mullikin J.C."/>
            <person name="Segre J.A."/>
            <person name="Zelazny A.M."/>
        </authorList>
    </citation>
    <scope>NUCLEOTIDE SEQUENCE [LARGE SCALE GENOMIC DNA]</scope>
    <source>
        <strain evidence="2 3">NIH1002</strain>
    </source>
</reference>
<feature type="region of interest" description="Disordered" evidence="1">
    <location>
        <begin position="132"/>
        <end position="158"/>
    </location>
</feature>
<name>A0AAN7D7K7_9FUNG</name>
<feature type="region of interest" description="Disordered" evidence="1">
    <location>
        <begin position="599"/>
        <end position="632"/>
    </location>
</feature>
<gene>
    <name evidence="2" type="ORF">ATC70_013249</name>
</gene>
<evidence type="ECO:0000313" key="2">
    <source>
        <dbReference type="EMBL" id="KAK4512007.1"/>
    </source>
</evidence>
<comment type="caution">
    <text evidence="2">The sequence shown here is derived from an EMBL/GenBank/DDBJ whole genome shotgun (WGS) entry which is preliminary data.</text>
</comment>
<organism evidence="2 3">
    <name type="scientific">Mucor velutinosus</name>
    <dbReference type="NCBI Taxonomy" id="708070"/>
    <lineage>
        <taxon>Eukaryota</taxon>
        <taxon>Fungi</taxon>
        <taxon>Fungi incertae sedis</taxon>
        <taxon>Mucoromycota</taxon>
        <taxon>Mucoromycotina</taxon>
        <taxon>Mucoromycetes</taxon>
        <taxon>Mucorales</taxon>
        <taxon>Mucorineae</taxon>
        <taxon>Mucoraceae</taxon>
        <taxon>Mucor</taxon>
    </lineage>
</organism>
<proteinExistence type="predicted"/>
<accession>A0AAN7D7K7</accession>
<protein>
    <submittedName>
        <fullName evidence="2">Uncharacterized protein</fullName>
    </submittedName>
</protein>
<dbReference type="RefSeq" id="XP_064678673.1">
    <property type="nucleotide sequence ID" value="XM_064832414.1"/>
</dbReference>
<dbReference type="AlphaFoldDB" id="A0AAN7D7K7"/>
<evidence type="ECO:0000256" key="1">
    <source>
        <dbReference type="SAM" id="MobiDB-lite"/>
    </source>
</evidence>
<feature type="compositionally biased region" description="Basic and acidic residues" evidence="1">
    <location>
        <begin position="133"/>
        <end position="149"/>
    </location>
</feature>
<sequence length="632" mass="71757">MEGLQDKLSNFDYWTSIVPSAYDITAYDLSSCKARITNKQTCHKCLSNDISLLIKTFPDDKDKTKSLKRMEKKLKNIGNDKINKEFWKTTAAKLYSEHLKREAIQAETENTTRKVINKTAVDVFGLARNPDVGSKRKLEQSHRDEDQLPKRSTRSKAKLDEMEEADNIKIGDGPSVGTIIKREAIKLFKKGTPTDSRKYKIMTNGLSSILDVADITETSQKALFDHSVWCKLESMYTQKYSVSLIEVPGIVLSTWRIVCALIKKSRDTEAGLKYLYQIYPKHMKKPYFYLLKICEHMLELVDARADMLLGKNDYSENDYLSFIWSRFFNLLFPSKEKIKIKTGETTSDYTAWNKSQLYTGSSNIVGFKIDIRFLVKHSNIDIDLCAAELARNDGDEKIIDDEGKLNREAKDILDNLVTIIPQSKSTVSSGWTFQIGGSSCFVSSIHLDANGLYVVVPQYQFVLPASLSELDLFPDILAKLLTFRQSMYSIADVVQETLNQKHSVGTALGRAGTNEEIDPRICWIRDSYYTPPRNTAPIMPTCIFGVAPPPSSILDRLLSVSYEERKANDSTYKGCKFDENGWTFYQGHWYNSITEERVTSSPYNDSDNESEFNIDESNVDKSKSSIIDSASD</sequence>
<keyword evidence="3" id="KW-1185">Reference proteome</keyword>
<evidence type="ECO:0000313" key="3">
    <source>
        <dbReference type="Proteomes" id="UP001304243"/>
    </source>
</evidence>
<dbReference type="Proteomes" id="UP001304243">
    <property type="component" value="Unassembled WGS sequence"/>
</dbReference>